<protein>
    <submittedName>
        <fullName evidence="10">Iodotyrosine deiodinase 1-like</fullName>
    </submittedName>
</protein>
<gene>
    <name evidence="10" type="primary">LOC110984398</name>
</gene>
<keyword evidence="9" id="KW-1185">Reference proteome</keyword>
<dbReference type="KEGG" id="aplc:110984398"/>
<dbReference type="FunFam" id="3.40.109.10:FF:000004">
    <property type="entry name" value="Iodotyrosine deiodinase 1"/>
    <property type="match status" value="1"/>
</dbReference>
<accession>A0A8B7Z649</accession>
<dbReference type="OrthoDB" id="41362at2759"/>
<dbReference type="CDD" id="cd02144">
    <property type="entry name" value="iodotyrosine_dehalogenase"/>
    <property type="match status" value="1"/>
</dbReference>
<evidence type="ECO:0000256" key="1">
    <source>
        <dbReference type="ARBA" id="ARBA00001917"/>
    </source>
</evidence>
<sequence>MALPLAPFFLTYWPQIVSAVLCFLIGTVYAKAFVTVPAASTSGDVKRDSSAVDDPQEPPSPPPSPSHDKAPRVPYSLPGFCDEEMVRRSNQFYREMDTRRSVRDISDKPVPLEVIENCIRMAGTAPSGAHMQPWTFAVLSNPQVKLEVRLIIEEEERMNYEKRMSAQWLHDLEKLRLTWSKPYLTRAPYIIVVFKQLFRVTEEGKKTTNYYQEISASIATGFLLAAVHNAGLVTVTTTPMNAGPRLRTLLERPISEKVLVLLPVGHPEDGATVPDLQRKALQEIMVLK</sequence>
<feature type="transmembrane region" description="Helical" evidence="7">
    <location>
        <begin position="12"/>
        <end position="30"/>
    </location>
</feature>
<evidence type="ECO:0000256" key="7">
    <source>
        <dbReference type="SAM" id="Phobius"/>
    </source>
</evidence>
<keyword evidence="7" id="KW-1133">Transmembrane helix</keyword>
<dbReference type="InterPro" id="IPR029479">
    <property type="entry name" value="Nitroreductase"/>
</dbReference>
<dbReference type="GO" id="GO:0005886">
    <property type="term" value="C:plasma membrane"/>
    <property type="evidence" value="ECO:0007669"/>
    <property type="project" value="TreeGrafter"/>
</dbReference>
<keyword evidence="7" id="KW-0472">Membrane</keyword>
<evidence type="ECO:0000256" key="3">
    <source>
        <dbReference type="ARBA" id="ARBA00022630"/>
    </source>
</evidence>
<comment type="cofactor">
    <cofactor evidence="1">
        <name>FMN</name>
        <dbReference type="ChEBI" id="CHEBI:58210"/>
    </cofactor>
</comment>
<name>A0A8B7Z649_ACAPL</name>
<dbReference type="RefSeq" id="XP_022100270.1">
    <property type="nucleotide sequence ID" value="XM_022244578.1"/>
</dbReference>
<feature type="domain" description="Nitroreductase" evidence="8">
    <location>
        <begin position="98"/>
        <end position="266"/>
    </location>
</feature>
<dbReference type="Pfam" id="PF00881">
    <property type="entry name" value="Nitroreductase"/>
    <property type="match status" value="1"/>
</dbReference>
<evidence type="ECO:0000259" key="8">
    <source>
        <dbReference type="Pfam" id="PF00881"/>
    </source>
</evidence>
<keyword evidence="7" id="KW-0812">Transmembrane</keyword>
<keyword evidence="3" id="KW-0285">Flavoprotein</keyword>
<dbReference type="AlphaFoldDB" id="A0A8B7Z649"/>
<proteinExistence type="inferred from homology"/>
<dbReference type="OMA" id="GANHQPW"/>
<comment type="similarity">
    <text evidence="2">Belongs to the nitroreductase family.</text>
</comment>
<dbReference type="InterPro" id="IPR000415">
    <property type="entry name" value="Nitroreductase-like"/>
</dbReference>
<dbReference type="Gene3D" id="3.40.109.10">
    <property type="entry name" value="NADH Oxidase"/>
    <property type="match status" value="1"/>
</dbReference>
<evidence type="ECO:0000313" key="9">
    <source>
        <dbReference type="Proteomes" id="UP000694845"/>
    </source>
</evidence>
<dbReference type="GO" id="GO:0006570">
    <property type="term" value="P:tyrosine metabolic process"/>
    <property type="evidence" value="ECO:0007669"/>
    <property type="project" value="TreeGrafter"/>
</dbReference>
<dbReference type="PANTHER" id="PTHR23026">
    <property type="entry name" value="NADPH NITROREDUCTASE"/>
    <property type="match status" value="1"/>
</dbReference>
<dbReference type="PANTHER" id="PTHR23026:SF90">
    <property type="entry name" value="IODOTYROSINE DEIODINASE 1"/>
    <property type="match status" value="1"/>
</dbReference>
<reference evidence="10" key="1">
    <citation type="submission" date="2025-08" db="UniProtKB">
        <authorList>
            <consortium name="RefSeq"/>
        </authorList>
    </citation>
    <scope>IDENTIFICATION</scope>
</reference>
<organism evidence="9 10">
    <name type="scientific">Acanthaster planci</name>
    <name type="common">Crown-of-thorns starfish</name>
    <dbReference type="NCBI Taxonomy" id="133434"/>
    <lineage>
        <taxon>Eukaryota</taxon>
        <taxon>Metazoa</taxon>
        <taxon>Echinodermata</taxon>
        <taxon>Eleutherozoa</taxon>
        <taxon>Asterozoa</taxon>
        <taxon>Asteroidea</taxon>
        <taxon>Valvatacea</taxon>
        <taxon>Valvatida</taxon>
        <taxon>Acanthasteridae</taxon>
        <taxon>Acanthaster</taxon>
    </lineage>
</organism>
<dbReference type="GO" id="GO:0140616">
    <property type="term" value="F:iodotyrosine deiodinase activity"/>
    <property type="evidence" value="ECO:0007669"/>
    <property type="project" value="UniProtKB-ARBA"/>
</dbReference>
<dbReference type="CTD" id="389434"/>
<dbReference type="InterPro" id="IPR050627">
    <property type="entry name" value="Nitroreductase/BluB"/>
</dbReference>
<evidence type="ECO:0000256" key="5">
    <source>
        <dbReference type="ARBA" id="ARBA00023002"/>
    </source>
</evidence>
<dbReference type="GeneID" id="110984398"/>
<keyword evidence="4" id="KW-0288">FMN</keyword>
<evidence type="ECO:0000256" key="2">
    <source>
        <dbReference type="ARBA" id="ARBA00007118"/>
    </source>
</evidence>
<dbReference type="Proteomes" id="UP000694845">
    <property type="component" value="Unplaced"/>
</dbReference>
<evidence type="ECO:0000256" key="6">
    <source>
        <dbReference type="SAM" id="MobiDB-lite"/>
    </source>
</evidence>
<evidence type="ECO:0000256" key="4">
    <source>
        <dbReference type="ARBA" id="ARBA00022643"/>
    </source>
</evidence>
<keyword evidence="5" id="KW-0560">Oxidoreductase</keyword>
<evidence type="ECO:0000313" key="10">
    <source>
        <dbReference type="RefSeq" id="XP_022100270.1"/>
    </source>
</evidence>
<feature type="region of interest" description="Disordered" evidence="6">
    <location>
        <begin position="42"/>
        <end position="73"/>
    </location>
</feature>
<dbReference type="SUPFAM" id="SSF55469">
    <property type="entry name" value="FMN-dependent nitroreductase-like"/>
    <property type="match status" value="1"/>
</dbReference>